<reference evidence="2" key="1">
    <citation type="submission" date="2022-12" db="EMBL/GenBank/DDBJ databases">
        <authorList>
            <person name="Petersen C."/>
        </authorList>
    </citation>
    <scope>NUCLEOTIDE SEQUENCE</scope>
    <source>
        <strain evidence="2">IBT 35673</strain>
    </source>
</reference>
<dbReference type="PANTHER" id="PTHR21310:SF48">
    <property type="entry name" value="AMINOGLYCOSIDE PHOSPHOTRANSFERASE DOMAIN-CONTAINING PROTEIN"/>
    <property type="match status" value="1"/>
</dbReference>
<dbReference type="SUPFAM" id="SSF56112">
    <property type="entry name" value="Protein kinase-like (PK-like)"/>
    <property type="match status" value="1"/>
</dbReference>
<dbReference type="InterPro" id="IPR011009">
    <property type="entry name" value="Kinase-like_dom_sf"/>
</dbReference>
<keyword evidence="2" id="KW-0808">Transferase</keyword>
<evidence type="ECO:0000259" key="1">
    <source>
        <dbReference type="Pfam" id="PF01636"/>
    </source>
</evidence>
<name>A0A9W9R001_PENBR</name>
<dbReference type="InterPro" id="IPR002575">
    <property type="entry name" value="Aminoglycoside_PTrfase"/>
</dbReference>
<dbReference type="PANTHER" id="PTHR21310">
    <property type="entry name" value="AMINOGLYCOSIDE PHOSPHOTRANSFERASE-RELATED-RELATED"/>
    <property type="match status" value="1"/>
</dbReference>
<organism evidence="2 3">
    <name type="scientific">Penicillium brevicompactum</name>
    <dbReference type="NCBI Taxonomy" id="5074"/>
    <lineage>
        <taxon>Eukaryota</taxon>
        <taxon>Fungi</taxon>
        <taxon>Dikarya</taxon>
        <taxon>Ascomycota</taxon>
        <taxon>Pezizomycotina</taxon>
        <taxon>Eurotiomycetes</taxon>
        <taxon>Eurotiomycetidae</taxon>
        <taxon>Eurotiales</taxon>
        <taxon>Aspergillaceae</taxon>
        <taxon>Penicillium</taxon>
    </lineage>
</organism>
<dbReference type="EMBL" id="JAPZBQ010000001">
    <property type="protein sequence ID" value="KAJ5351213.1"/>
    <property type="molecule type" value="Genomic_DNA"/>
</dbReference>
<comment type="caution">
    <text evidence="2">The sequence shown here is derived from an EMBL/GenBank/DDBJ whole genome shotgun (WGS) entry which is preliminary data.</text>
</comment>
<gene>
    <name evidence="2" type="ORF">N7452_000187</name>
</gene>
<reference evidence="2" key="2">
    <citation type="journal article" date="2023" name="IMA Fungus">
        <title>Comparative genomic study of the Penicillium genus elucidates a diverse pangenome and 15 lateral gene transfer events.</title>
        <authorList>
            <person name="Petersen C."/>
            <person name="Sorensen T."/>
            <person name="Nielsen M.R."/>
            <person name="Sondergaard T.E."/>
            <person name="Sorensen J.L."/>
            <person name="Fitzpatrick D.A."/>
            <person name="Frisvad J.C."/>
            <person name="Nielsen K.L."/>
        </authorList>
    </citation>
    <scope>NUCLEOTIDE SEQUENCE</scope>
    <source>
        <strain evidence="2">IBT 35673</strain>
    </source>
</reference>
<dbReference type="Proteomes" id="UP001147695">
    <property type="component" value="Unassembled WGS sequence"/>
</dbReference>
<dbReference type="AlphaFoldDB" id="A0A9W9R001"/>
<dbReference type="InterPro" id="IPR051678">
    <property type="entry name" value="AGP_Transferase"/>
</dbReference>
<dbReference type="Gene3D" id="3.90.1200.10">
    <property type="match status" value="1"/>
</dbReference>
<proteinExistence type="predicted"/>
<sequence length="301" mass="34282">MAEQSDTDSGCIACGWTAFKQDRCHYSSHVKLFYGASQRGVWSIGSDVILKDRPDEGPKAKIEAKTLDFLAKSTAGTNIEIPAPKHIRDWVDRNGRYFTLTERIQGETLEQAWPTLSKSQKISIADQVVQVRKQLRSNFTSTTIQTVDQGPCYPGLLFLDMEPYGPFHSDLELWDALAMAYSNLPKDVFKNLKKRFPKSEPFVLTHCDLNLGNIMVRNGQVVGILDWEYAAYLPVWYEYISASFAFTEMDVEWKKVLRERLGVHGDAYDDARALWKDLISLKQYPNLDEKGQEALERLASV</sequence>
<dbReference type="GO" id="GO:0016301">
    <property type="term" value="F:kinase activity"/>
    <property type="evidence" value="ECO:0007669"/>
    <property type="project" value="UniProtKB-KW"/>
</dbReference>
<evidence type="ECO:0000313" key="2">
    <source>
        <dbReference type="EMBL" id="KAJ5351213.1"/>
    </source>
</evidence>
<feature type="domain" description="Aminoglycoside phosphotransferase" evidence="1">
    <location>
        <begin position="35"/>
        <end position="272"/>
    </location>
</feature>
<protein>
    <submittedName>
        <fullName evidence="2">Kinase-like domain-containing protein</fullName>
    </submittedName>
</protein>
<keyword evidence="2" id="KW-0418">Kinase</keyword>
<accession>A0A9W9R001</accession>
<evidence type="ECO:0000313" key="3">
    <source>
        <dbReference type="Proteomes" id="UP001147695"/>
    </source>
</evidence>
<dbReference type="CDD" id="cd05120">
    <property type="entry name" value="APH_ChoK_like"/>
    <property type="match status" value="1"/>
</dbReference>
<dbReference type="Pfam" id="PF01636">
    <property type="entry name" value="APH"/>
    <property type="match status" value="1"/>
</dbReference>